<dbReference type="PROSITE" id="PS00216">
    <property type="entry name" value="SUGAR_TRANSPORT_1"/>
    <property type="match status" value="1"/>
</dbReference>
<feature type="transmembrane region" description="Helical" evidence="6">
    <location>
        <begin position="50"/>
        <end position="70"/>
    </location>
</feature>
<comment type="subcellular location">
    <subcellularLocation>
        <location evidence="1">Membrane</location>
        <topology evidence="1">Multi-pass membrane protein</topology>
    </subcellularLocation>
</comment>
<dbReference type="PROSITE" id="PS50850">
    <property type="entry name" value="MFS"/>
    <property type="match status" value="1"/>
</dbReference>
<feature type="transmembrane region" description="Helical" evidence="6">
    <location>
        <begin position="302"/>
        <end position="320"/>
    </location>
</feature>
<feature type="transmembrane region" description="Helical" evidence="6">
    <location>
        <begin position="396"/>
        <end position="417"/>
    </location>
</feature>
<dbReference type="InterPro" id="IPR020846">
    <property type="entry name" value="MFS_dom"/>
</dbReference>
<feature type="transmembrane region" description="Helical" evidence="6">
    <location>
        <begin position="224"/>
        <end position="246"/>
    </location>
</feature>
<dbReference type="Gene3D" id="1.20.1720.10">
    <property type="entry name" value="Multidrug resistance protein D"/>
    <property type="match status" value="1"/>
</dbReference>
<dbReference type="Proteomes" id="UP000214747">
    <property type="component" value="Unassembled WGS sequence"/>
</dbReference>
<dbReference type="EMBL" id="NJGV01000019">
    <property type="protein sequence ID" value="OWY33286.1"/>
    <property type="molecule type" value="Genomic_DNA"/>
</dbReference>
<evidence type="ECO:0000259" key="7">
    <source>
        <dbReference type="PROSITE" id="PS50850"/>
    </source>
</evidence>
<dbReference type="Pfam" id="PF07690">
    <property type="entry name" value="MFS_1"/>
    <property type="match status" value="1"/>
</dbReference>
<protein>
    <submittedName>
        <fullName evidence="8">MFS transporter</fullName>
    </submittedName>
</protein>
<keyword evidence="9" id="KW-1185">Reference proteome</keyword>
<name>A0A225SQ79_9BURK</name>
<feature type="transmembrane region" description="Helical" evidence="6">
    <location>
        <begin position="77"/>
        <end position="97"/>
    </location>
</feature>
<dbReference type="InterPro" id="IPR036259">
    <property type="entry name" value="MFS_trans_sf"/>
</dbReference>
<organism evidence="8 9">
    <name type="scientific">Herbaspirillum aquaticum</name>
    <dbReference type="NCBI Taxonomy" id="568783"/>
    <lineage>
        <taxon>Bacteria</taxon>
        <taxon>Pseudomonadati</taxon>
        <taxon>Pseudomonadota</taxon>
        <taxon>Betaproteobacteria</taxon>
        <taxon>Burkholderiales</taxon>
        <taxon>Oxalobacteraceae</taxon>
        <taxon>Herbaspirillum</taxon>
    </lineage>
</organism>
<dbReference type="Gene3D" id="1.20.1250.20">
    <property type="entry name" value="MFS general substrate transporter like domains"/>
    <property type="match status" value="1"/>
</dbReference>
<feature type="transmembrane region" description="Helical" evidence="6">
    <location>
        <begin position="474"/>
        <end position="495"/>
    </location>
</feature>
<dbReference type="PANTHER" id="PTHR42718">
    <property type="entry name" value="MAJOR FACILITATOR SUPERFAMILY MULTIDRUG TRANSPORTER MFSC"/>
    <property type="match status" value="1"/>
</dbReference>
<dbReference type="GO" id="GO:0022857">
    <property type="term" value="F:transmembrane transporter activity"/>
    <property type="evidence" value="ECO:0007669"/>
    <property type="project" value="InterPro"/>
</dbReference>
<evidence type="ECO:0000256" key="4">
    <source>
        <dbReference type="ARBA" id="ARBA00022989"/>
    </source>
</evidence>
<evidence type="ECO:0000313" key="9">
    <source>
        <dbReference type="Proteomes" id="UP000214747"/>
    </source>
</evidence>
<dbReference type="PANTHER" id="PTHR42718:SF9">
    <property type="entry name" value="MAJOR FACILITATOR SUPERFAMILY MULTIDRUG TRANSPORTER MFSC"/>
    <property type="match status" value="1"/>
</dbReference>
<keyword evidence="2" id="KW-0813">Transport</keyword>
<keyword evidence="3 6" id="KW-0812">Transmembrane</keyword>
<gene>
    <name evidence="8" type="ORF">CEJ45_17715</name>
</gene>
<dbReference type="RefSeq" id="WP_088756356.1">
    <property type="nucleotide sequence ID" value="NZ_NJGV01000019.1"/>
</dbReference>
<keyword evidence="5 6" id="KW-0472">Membrane</keyword>
<comment type="caution">
    <text evidence="8">The sequence shown here is derived from an EMBL/GenBank/DDBJ whole genome shotgun (WGS) entry which is preliminary data.</text>
</comment>
<keyword evidence="4 6" id="KW-1133">Transmembrane helix</keyword>
<accession>A0A225SQ79</accession>
<dbReference type="CDD" id="cd17321">
    <property type="entry name" value="MFS_MMR_MDR_like"/>
    <property type="match status" value="1"/>
</dbReference>
<feature type="transmembrane region" description="Helical" evidence="6">
    <location>
        <begin position="332"/>
        <end position="351"/>
    </location>
</feature>
<evidence type="ECO:0000256" key="6">
    <source>
        <dbReference type="SAM" id="Phobius"/>
    </source>
</evidence>
<dbReference type="AlphaFoldDB" id="A0A225SQ79"/>
<dbReference type="GO" id="GO:0016020">
    <property type="term" value="C:membrane"/>
    <property type="evidence" value="ECO:0007669"/>
    <property type="project" value="UniProtKB-SubCell"/>
</dbReference>
<feature type="transmembrane region" description="Helical" evidence="6">
    <location>
        <begin position="357"/>
        <end position="375"/>
    </location>
</feature>
<evidence type="ECO:0000256" key="5">
    <source>
        <dbReference type="ARBA" id="ARBA00023136"/>
    </source>
</evidence>
<feature type="domain" description="Major facilitator superfamily (MFS) profile" evidence="7">
    <location>
        <begin position="12"/>
        <end position="501"/>
    </location>
</feature>
<feature type="transmembrane region" description="Helical" evidence="6">
    <location>
        <begin position="266"/>
        <end position="290"/>
    </location>
</feature>
<feature type="transmembrane region" description="Helical" evidence="6">
    <location>
        <begin position="165"/>
        <end position="186"/>
    </location>
</feature>
<proteinExistence type="predicted"/>
<evidence type="ECO:0000256" key="1">
    <source>
        <dbReference type="ARBA" id="ARBA00004141"/>
    </source>
</evidence>
<evidence type="ECO:0000313" key="8">
    <source>
        <dbReference type="EMBL" id="OWY33286.1"/>
    </source>
</evidence>
<feature type="transmembrane region" description="Helical" evidence="6">
    <location>
        <begin position="12"/>
        <end position="38"/>
    </location>
</feature>
<evidence type="ECO:0000256" key="3">
    <source>
        <dbReference type="ARBA" id="ARBA00022692"/>
    </source>
</evidence>
<dbReference type="SUPFAM" id="SSF103473">
    <property type="entry name" value="MFS general substrate transporter"/>
    <property type="match status" value="1"/>
</dbReference>
<feature type="transmembrane region" description="Helical" evidence="6">
    <location>
        <begin position="137"/>
        <end position="159"/>
    </location>
</feature>
<sequence length="510" mass="52934">MSLRLSSPAGRILLTGSFGCAMTVLDTNVVGIILPTVARELGATFSQIEWVVSSYVLCFAALLLPAGAIADRYGRKRVLLVGIALFALTSLACALAPTAPALYAARALQGVGAAFLLAPALAVIGHAFHDESQRERAWALWGGIMGLTMVLAPLIGGAVNTLLGWRWAFAVNLPACLLLAAAVWRHVPESRNPLPRPLDPLGILSSSSAVFLLTWTLITGPEHGWTSVACVTRAVGGALLFTLFIAWERRCAHPMLELSLFRHTGFVAAVAAMFAYAASAQVMASLLPLFLQNARGLGAGQAGLAMLPFALAMLLLPQVGRVLGRWLSSPQMLALGLGVTALGNLLMMLAAHAEAHGWTVLGMAVLGSGGGLLNGQTQKAIMGNVPRERAGMASGISTTARFTGVLAGFAGLGAVLAETARHAMTAALATLDTSAAAPAFIDRVLAGDLAQAAALLPQHGPQAMLLARQAYAQGFAHAFAVAALLAAATTLLVLWSMRRVASRQAVARNA</sequence>
<feature type="transmembrane region" description="Helical" evidence="6">
    <location>
        <begin position="103"/>
        <end position="125"/>
    </location>
</feature>
<dbReference type="InterPro" id="IPR011701">
    <property type="entry name" value="MFS"/>
</dbReference>
<feature type="transmembrane region" description="Helical" evidence="6">
    <location>
        <begin position="198"/>
        <end position="218"/>
    </location>
</feature>
<evidence type="ECO:0000256" key="2">
    <source>
        <dbReference type="ARBA" id="ARBA00022448"/>
    </source>
</evidence>
<reference evidence="8 9" key="1">
    <citation type="journal article" date="2010" name="Int. J. Syst. Evol. Microbiol.">
        <title>Reclassification of Herbaspirillum putei as a later heterotypic synonym of Herbaspirillum huttiense, with the description of H. huttiense subsp. huttiense subsp. nov. and H. huttiense subsp. putei subsp. nov., comb. nov., and description of Herbaspirillum aquaticum sp. nov.</title>
        <authorList>
            <person name="Dobritsa A.P."/>
            <person name="Reddy M.C."/>
            <person name="Samadpour M."/>
        </authorList>
    </citation>
    <scope>NUCLEOTIDE SEQUENCE [LARGE SCALE GENOMIC DNA]</scope>
    <source>
        <strain evidence="8 9">IEH 4430</strain>
    </source>
</reference>
<dbReference type="InterPro" id="IPR005829">
    <property type="entry name" value="Sugar_transporter_CS"/>
</dbReference>